<dbReference type="SUPFAM" id="SSF52833">
    <property type="entry name" value="Thioredoxin-like"/>
    <property type="match status" value="1"/>
</dbReference>
<keyword evidence="1" id="KW-0472">Membrane</keyword>
<organism evidence="2 3">
    <name type="scientific">Microbulbifer thermotolerans</name>
    <dbReference type="NCBI Taxonomy" id="252514"/>
    <lineage>
        <taxon>Bacteria</taxon>
        <taxon>Pseudomonadati</taxon>
        <taxon>Pseudomonadota</taxon>
        <taxon>Gammaproteobacteria</taxon>
        <taxon>Cellvibrionales</taxon>
        <taxon>Microbulbiferaceae</taxon>
        <taxon>Microbulbifer</taxon>
    </lineage>
</organism>
<accession>A0AB35HX68</accession>
<proteinExistence type="predicted"/>
<dbReference type="EMBL" id="JAPHQB010000010">
    <property type="protein sequence ID" value="MCX2801653.1"/>
    <property type="molecule type" value="Genomic_DNA"/>
</dbReference>
<comment type="caution">
    <text evidence="2">The sequence shown here is derived from an EMBL/GenBank/DDBJ whole genome shotgun (WGS) entry which is preliminary data.</text>
</comment>
<gene>
    <name evidence="2" type="ORF">OQJ68_07635</name>
</gene>
<feature type="transmembrane region" description="Helical" evidence="1">
    <location>
        <begin position="21"/>
        <end position="41"/>
    </location>
</feature>
<reference evidence="2" key="1">
    <citation type="submission" date="2022-11" db="EMBL/GenBank/DDBJ databases">
        <title>Chitin-degrading and fungicidal potential of chitinolytic bacterial strains from marine environment of the Pacific Ocean regions.</title>
        <authorList>
            <person name="Pentekhina I."/>
            <person name="Nedashkovskaya O."/>
            <person name="Seitkalieva A."/>
            <person name="Podvolotskaya A."/>
            <person name="Tekutyeva L."/>
            <person name="Balabanova L."/>
        </authorList>
    </citation>
    <scope>NUCLEOTIDE SEQUENCE</scope>
    <source>
        <strain evidence="2">KMM 6838</strain>
    </source>
</reference>
<dbReference type="RefSeq" id="WP_074901877.1">
    <property type="nucleotide sequence ID" value="NZ_CP130317.1"/>
</dbReference>
<keyword evidence="1" id="KW-0812">Transmembrane</keyword>
<sequence length="209" mass="23949">MNQYKGIAANSREVPSARSRLQGVLMIAAVLVPMVAAYIVYYTGYGIPDGRINQGELLHPPVNILNLPFSDLSGKPQTFAGEKAKWRYLIIPGGECDTDCEKILYTSRQVHIRLGDKANRVERLLVVMAPPSDGQLQMLQREHPRLRLVRLEERAWQQLHQQTEHRNISDPRLLLVDQQGFAMMAYDNRHSGNQLLKDIKRLLKYSYEQ</sequence>
<protein>
    <recommendedName>
        <fullName evidence="4">Cytochrome oxidase Cu insertion factor, SCO1/SenC/PrrC family</fullName>
    </recommendedName>
</protein>
<keyword evidence="1" id="KW-1133">Transmembrane helix</keyword>
<evidence type="ECO:0000313" key="2">
    <source>
        <dbReference type="EMBL" id="MCX2801653.1"/>
    </source>
</evidence>
<dbReference type="Proteomes" id="UP001209730">
    <property type="component" value="Unassembled WGS sequence"/>
</dbReference>
<dbReference type="InterPro" id="IPR036249">
    <property type="entry name" value="Thioredoxin-like_sf"/>
</dbReference>
<evidence type="ECO:0008006" key="4">
    <source>
        <dbReference type="Google" id="ProtNLM"/>
    </source>
</evidence>
<evidence type="ECO:0000256" key="1">
    <source>
        <dbReference type="SAM" id="Phobius"/>
    </source>
</evidence>
<name>A0AB35HX68_MICTH</name>
<dbReference type="AlphaFoldDB" id="A0AB35HX68"/>
<evidence type="ECO:0000313" key="3">
    <source>
        <dbReference type="Proteomes" id="UP001209730"/>
    </source>
</evidence>